<feature type="transmembrane region" description="Helical" evidence="7">
    <location>
        <begin position="154"/>
        <end position="176"/>
    </location>
</feature>
<dbReference type="Proteomes" id="UP000015559">
    <property type="component" value="Chromosome"/>
</dbReference>
<dbReference type="InterPro" id="IPR032818">
    <property type="entry name" value="DedA-like"/>
</dbReference>
<evidence type="ECO:0000313" key="10">
    <source>
        <dbReference type="Proteomes" id="UP000015559"/>
    </source>
</evidence>
<dbReference type="OrthoDB" id="9813426at2"/>
<accession>S6AAK4</accession>
<dbReference type="Pfam" id="PF09335">
    <property type="entry name" value="VTT_dom"/>
    <property type="match status" value="1"/>
</dbReference>
<feature type="transmembrane region" description="Helical" evidence="7">
    <location>
        <begin position="126"/>
        <end position="147"/>
    </location>
</feature>
<name>S6AAK4_SULDS</name>
<keyword evidence="6 7" id="KW-0472">Membrane</keyword>
<dbReference type="NCBIfam" id="NF008102">
    <property type="entry name" value="PRK10847.1"/>
    <property type="match status" value="1"/>
</dbReference>
<dbReference type="PANTHER" id="PTHR30353">
    <property type="entry name" value="INNER MEMBRANE PROTEIN DEDA-RELATED"/>
    <property type="match status" value="1"/>
</dbReference>
<dbReference type="RefSeq" id="WP_009205211.1">
    <property type="nucleotide sequence ID" value="NC_022357.1"/>
</dbReference>
<feature type="transmembrane region" description="Helical" evidence="7">
    <location>
        <begin position="28"/>
        <end position="49"/>
    </location>
</feature>
<evidence type="ECO:0000256" key="5">
    <source>
        <dbReference type="ARBA" id="ARBA00022989"/>
    </source>
</evidence>
<dbReference type="PANTHER" id="PTHR30353:SF0">
    <property type="entry name" value="TRANSMEMBRANE PROTEIN"/>
    <property type="match status" value="1"/>
</dbReference>
<comment type="subcellular location">
    <subcellularLocation>
        <location evidence="1 7">Cell membrane</location>
        <topology evidence="1 7">Multi-pass membrane protein</topology>
    </subcellularLocation>
</comment>
<dbReference type="GO" id="GO:0005886">
    <property type="term" value="C:plasma membrane"/>
    <property type="evidence" value="ECO:0007669"/>
    <property type="project" value="UniProtKB-SubCell"/>
</dbReference>
<evidence type="ECO:0000256" key="3">
    <source>
        <dbReference type="ARBA" id="ARBA00022475"/>
    </source>
</evidence>
<feature type="transmembrane region" description="Helical" evidence="7">
    <location>
        <begin position="188"/>
        <end position="206"/>
    </location>
</feature>
<dbReference type="KEGG" id="sdr:SCD_n02206"/>
<keyword evidence="10" id="KW-1185">Reference proteome</keyword>
<organism evidence="9 10">
    <name type="scientific">Sulfuricella denitrificans (strain DSM 22764 / NBRC 105220 / skB26)</name>
    <dbReference type="NCBI Taxonomy" id="1163617"/>
    <lineage>
        <taxon>Bacteria</taxon>
        <taxon>Pseudomonadati</taxon>
        <taxon>Pseudomonadota</taxon>
        <taxon>Betaproteobacteria</taxon>
        <taxon>Nitrosomonadales</taxon>
        <taxon>Sulfuricellaceae</taxon>
        <taxon>Sulfuricella</taxon>
    </lineage>
</organism>
<evidence type="ECO:0000313" key="9">
    <source>
        <dbReference type="EMBL" id="BAN36015.1"/>
    </source>
</evidence>
<protein>
    <submittedName>
        <fullName evidence="9">SNARE associated golgi family protein</fullName>
    </submittedName>
</protein>
<feature type="domain" description="VTT" evidence="8">
    <location>
        <begin position="49"/>
        <end position="174"/>
    </location>
</feature>
<comment type="similarity">
    <text evidence="2 7">Belongs to the DedA family.</text>
</comment>
<dbReference type="STRING" id="1163617.SCD_n02206"/>
<dbReference type="eggNOG" id="COG0586">
    <property type="taxonomic scope" value="Bacteria"/>
</dbReference>
<dbReference type="InterPro" id="IPR058127">
    <property type="entry name" value="DedA"/>
</dbReference>
<evidence type="ECO:0000256" key="2">
    <source>
        <dbReference type="ARBA" id="ARBA00010792"/>
    </source>
</evidence>
<reference evidence="9 10" key="1">
    <citation type="journal article" date="2012" name="Appl. Environ. Microbiol.">
        <title>Draft genome sequence of a psychrotolerant sulfur-oxidizing bacterium, Sulfuricella denitrificans skB26, and proteomic insights into cold adaptation.</title>
        <authorList>
            <person name="Watanabe T."/>
            <person name="Kojima H."/>
            <person name="Fukui M."/>
        </authorList>
    </citation>
    <scope>NUCLEOTIDE SEQUENCE [LARGE SCALE GENOMIC DNA]</scope>
    <source>
        <strain evidence="10">skB26</strain>
    </source>
</reference>
<keyword evidence="4 7" id="KW-0812">Transmembrane</keyword>
<dbReference type="AlphaFoldDB" id="S6AAK4"/>
<gene>
    <name evidence="9" type="ORF">SCD_n02206</name>
</gene>
<evidence type="ECO:0000256" key="7">
    <source>
        <dbReference type="RuleBase" id="RU367016"/>
    </source>
</evidence>
<dbReference type="InterPro" id="IPR032816">
    <property type="entry name" value="VTT_dom"/>
</dbReference>
<sequence>MELLASFIDLVLHLDKHLLALVQDYGTWVYLILFLIIFCETGLVVTPFLPGDSLLFVAGALTATGAMELQVLAGLLIAASFMGDNTNYWIGRYVGPKVFSRERSRLLNPKHLEQTHRFYEKHGGKAIILARFFPIIRTFAPFVAGIGRMDYRHFLPYSLVGGVAWVGSLLLAGYFFGNIPFIKQNLTLVIFGIIFLSILPGIIGYLRHRIP</sequence>
<evidence type="ECO:0000259" key="8">
    <source>
        <dbReference type="Pfam" id="PF09335"/>
    </source>
</evidence>
<dbReference type="EMBL" id="AP013066">
    <property type="protein sequence ID" value="BAN36015.1"/>
    <property type="molecule type" value="Genomic_DNA"/>
</dbReference>
<evidence type="ECO:0000256" key="1">
    <source>
        <dbReference type="ARBA" id="ARBA00004651"/>
    </source>
</evidence>
<evidence type="ECO:0000256" key="4">
    <source>
        <dbReference type="ARBA" id="ARBA00022692"/>
    </source>
</evidence>
<evidence type="ECO:0000256" key="6">
    <source>
        <dbReference type="ARBA" id="ARBA00023136"/>
    </source>
</evidence>
<keyword evidence="3 7" id="KW-1003">Cell membrane</keyword>
<dbReference type="HOGENOM" id="CLU_044208_6_1_4"/>
<feature type="transmembrane region" description="Helical" evidence="7">
    <location>
        <begin position="56"/>
        <end position="82"/>
    </location>
</feature>
<keyword evidence="5 7" id="KW-1133">Transmembrane helix</keyword>
<proteinExistence type="inferred from homology"/>